<keyword evidence="1" id="KW-0472">Membrane</keyword>
<organism evidence="2 3">
    <name type="scientific">Phytophthora fragariaefolia</name>
    <dbReference type="NCBI Taxonomy" id="1490495"/>
    <lineage>
        <taxon>Eukaryota</taxon>
        <taxon>Sar</taxon>
        <taxon>Stramenopiles</taxon>
        <taxon>Oomycota</taxon>
        <taxon>Peronosporomycetes</taxon>
        <taxon>Peronosporales</taxon>
        <taxon>Peronosporaceae</taxon>
        <taxon>Phytophthora</taxon>
    </lineage>
</organism>
<keyword evidence="1" id="KW-1133">Transmembrane helix</keyword>
<comment type="caution">
    <text evidence="2">The sequence shown here is derived from an EMBL/GenBank/DDBJ whole genome shotgun (WGS) entry which is preliminary data.</text>
</comment>
<gene>
    <name evidence="2" type="ORF">Pfra01_000969300</name>
</gene>
<dbReference type="Proteomes" id="UP001165121">
    <property type="component" value="Unassembled WGS sequence"/>
</dbReference>
<name>A0A9W7CMD4_9STRA</name>
<evidence type="ECO:0000313" key="3">
    <source>
        <dbReference type="Proteomes" id="UP001165121"/>
    </source>
</evidence>
<reference evidence="2" key="1">
    <citation type="submission" date="2023-04" db="EMBL/GenBank/DDBJ databases">
        <title>Phytophthora fragariaefolia NBRC 109709.</title>
        <authorList>
            <person name="Ichikawa N."/>
            <person name="Sato H."/>
            <person name="Tonouchi N."/>
        </authorList>
    </citation>
    <scope>NUCLEOTIDE SEQUENCE</scope>
    <source>
        <strain evidence="2">NBRC 109709</strain>
    </source>
</reference>
<dbReference type="AlphaFoldDB" id="A0A9W7CMD4"/>
<keyword evidence="1" id="KW-0812">Transmembrane</keyword>
<protein>
    <submittedName>
        <fullName evidence="2">Unnamed protein product</fullName>
    </submittedName>
</protein>
<feature type="transmembrane region" description="Helical" evidence="1">
    <location>
        <begin position="7"/>
        <end position="27"/>
    </location>
</feature>
<evidence type="ECO:0000256" key="1">
    <source>
        <dbReference type="SAM" id="Phobius"/>
    </source>
</evidence>
<dbReference type="OrthoDB" id="124658at2759"/>
<keyword evidence="3" id="KW-1185">Reference proteome</keyword>
<accession>A0A9W7CMD4</accession>
<evidence type="ECO:0000313" key="2">
    <source>
        <dbReference type="EMBL" id="GMF36004.1"/>
    </source>
</evidence>
<proteinExistence type="predicted"/>
<sequence>MAISRRSVLHVEGIGGFLLDVGVMWMFKLRTVFNKVINVDACIVAGFSDRFLLGVGFMKAHGATMDLDGNEARYKDSERVVVMSFRIYDGTTGTRVAAVRMWIDELDDSNTPQDVYVEAPDAGVIGTKLLRVYRKLGANAGDCPPTTVLDIEDHIESGNASPIMTKRRRQAQVEDPVVDENVTKLLQN</sequence>
<dbReference type="EMBL" id="BSXT01000905">
    <property type="protein sequence ID" value="GMF36004.1"/>
    <property type="molecule type" value="Genomic_DNA"/>
</dbReference>